<name>A0A0N0G1D2_PSEYM</name>
<comment type="caution">
    <text evidence="1">The sequence shown here is derived from an EMBL/GenBank/DDBJ whole genome shotgun (WGS) entry which is preliminary data.</text>
</comment>
<evidence type="ECO:0000313" key="2">
    <source>
        <dbReference type="Proteomes" id="UP000271631"/>
    </source>
</evidence>
<dbReference type="Proteomes" id="UP000271631">
    <property type="component" value="Unassembled WGS sequence"/>
</dbReference>
<dbReference type="AlphaFoldDB" id="A0A0N0G1D2"/>
<reference evidence="1 2" key="1">
    <citation type="submission" date="2018-08" db="EMBL/GenBank/DDBJ databases">
        <title>Recombination of ecologically and evolutionarily significant loci maintains genetic cohesion in the Pseudomonas syringae species complex.</title>
        <authorList>
            <person name="Dillon M."/>
            <person name="Thakur S."/>
            <person name="Almeida R.N.D."/>
            <person name="Weir B.S."/>
            <person name="Guttman D.S."/>
        </authorList>
    </citation>
    <scope>NUCLEOTIDE SEQUENCE [LARGE SCALE GENOMIC DNA]</scope>
    <source>
        <strain evidence="1 2">ICMP 11281</strain>
    </source>
</reference>
<accession>A0A0N0G1D2</accession>
<dbReference type="EMBL" id="RBUQ01000293">
    <property type="protein sequence ID" value="RMV30599.1"/>
    <property type="molecule type" value="Genomic_DNA"/>
</dbReference>
<evidence type="ECO:0000313" key="1">
    <source>
        <dbReference type="EMBL" id="RMV30599.1"/>
    </source>
</evidence>
<proteinExistence type="predicted"/>
<organism evidence="1 2">
    <name type="scientific">Pseudomonas syringae pv. maculicola</name>
    <dbReference type="NCBI Taxonomy" id="59511"/>
    <lineage>
        <taxon>Bacteria</taxon>
        <taxon>Pseudomonadati</taxon>
        <taxon>Pseudomonadota</taxon>
        <taxon>Gammaproteobacteria</taxon>
        <taxon>Pseudomonadales</taxon>
        <taxon>Pseudomonadaceae</taxon>
        <taxon>Pseudomonas</taxon>
    </lineage>
</organism>
<gene>
    <name evidence="1" type="ORF">ALP13_02878</name>
</gene>
<protein>
    <submittedName>
        <fullName evidence="1">Uncharacterized protein</fullName>
    </submittedName>
</protein>
<sequence>MQAIKSIDTLVVRGGRMSMDAKEIEGLVRSSRDKAKKLVTSQAES</sequence>